<reference evidence="1 2" key="1">
    <citation type="submission" date="2020-06" db="EMBL/GenBank/DDBJ databases">
        <title>REHAB project genomes.</title>
        <authorList>
            <person name="Shaw L.P."/>
        </authorList>
    </citation>
    <scope>NUCLEOTIDE SEQUENCE [LARGE SCALE GENOMIC DNA]</scope>
    <source>
        <strain evidence="1 2">RHBSTW-00116</strain>
    </source>
</reference>
<gene>
    <name evidence="1" type="ORF">HV077_23790</name>
</gene>
<organism evidence="1 2">
    <name type="scientific">Citrobacter freundii</name>
    <dbReference type="NCBI Taxonomy" id="546"/>
    <lineage>
        <taxon>Bacteria</taxon>
        <taxon>Pseudomonadati</taxon>
        <taxon>Pseudomonadota</taxon>
        <taxon>Gammaproteobacteria</taxon>
        <taxon>Enterobacterales</taxon>
        <taxon>Enterobacteriaceae</taxon>
        <taxon>Citrobacter</taxon>
        <taxon>Citrobacter freundii complex</taxon>
    </lineage>
</organism>
<sequence length="408" mass="46795">MFKKITANDLINKMEQDPDIVSLKKIKIQDFLKVMYASKKPGGYATADKGCSVLDILAKDGALNTMAFLLNSLSHRKEGKAGYFYRNFPSNYISIYSSSIEHVVASHGKYIFDLEVIVKTLLSKLNGEEFLIQLQANVFAQGNVLSFFPEKENDASEHVLNLDYIIMVSNRFLEGLNVYDEKLDKGSVTQITDVLSYLLELIAACQQNRDKTEMCKASKQKSKMLYFERKVAFDTMFTFVLLSKVLEAIKRANVLQPGDAKIAMPGSPLQVLINENFTKDSFFIIKEQRKLLMKVVWYCSLLRLQDKQESILDENNRYLSPDVINHVYRNVSWLDSNATRTAQYFWSLTRDVMNGKTCSHLQRISAERYYQPIALIDLSTRAGIKKFMGEHFDPDNVLWRTSKPKKAR</sequence>
<comment type="caution">
    <text evidence="1">The sequence shown here is derived from an EMBL/GenBank/DDBJ whole genome shotgun (WGS) entry which is preliminary data.</text>
</comment>
<evidence type="ECO:0000313" key="2">
    <source>
        <dbReference type="Proteomes" id="UP000591803"/>
    </source>
</evidence>
<accession>A0A7W3D980</accession>
<evidence type="ECO:0000313" key="1">
    <source>
        <dbReference type="EMBL" id="MBA8065333.1"/>
    </source>
</evidence>
<name>A0A7W3D980_CITFR</name>
<dbReference type="Proteomes" id="UP000591803">
    <property type="component" value="Unassembled WGS sequence"/>
</dbReference>
<protein>
    <submittedName>
        <fullName evidence="1">Uncharacterized protein</fullName>
    </submittedName>
</protein>
<dbReference type="EMBL" id="JABXRI010000001">
    <property type="protein sequence ID" value="MBA8065333.1"/>
    <property type="molecule type" value="Genomic_DNA"/>
</dbReference>
<dbReference type="AlphaFoldDB" id="A0A7W3D980"/>
<proteinExistence type="predicted"/>